<evidence type="ECO:0000256" key="10">
    <source>
        <dbReference type="PIRNR" id="PIRNR015761"/>
    </source>
</evidence>
<comment type="similarity">
    <text evidence="2 10">Belongs to the GSP L family.</text>
</comment>
<evidence type="ECO:0000256" key="6">
    <source>
        <dbReference type="ARBA" id="ARBA00022692"/>
    </source>
</evidence>
<name>A0A6N8FE34_9GAMM</name>
<protein>
    <recommendedName>
        <fullName evidence="10">Type II secretion system protein L</fullName>
        <shortName evidence="10">T2SS protein L</shortName>
    </recommendedName>
</protein>
<dbReference type="GO" id="GO:0009276">
    <property type="term" value="C:Gram-negative-bacterium-type cell wall"/>
    <property type="evidence" value="ECO:0007669"/>
    <property type="project" value="InterPro"/>
</dbReference>
<sequence>MNSIELGLLGVDLEGKLSEKLILRMSSQKASPVSWLVWSDVTNEVIVSGELQDQSELSSLSRYAQGRPVTVLANSGDVRLIKHMSAIKPTRQVLKALPYMLEDELADDIEKLHFAIQDVGFDKELEQHFINIAVVNKVSLAGWVSLLADHDIRVNHILPEVLCIPLDEKPEHISLIEIANGYLIREGEWQGCFIEKDWLPLYAQQMSNKTINFYSPLPKEVIDAAEDEEKSITLIAEDPELPMLLLAQQAAKQKWNLLQGEFAPKKPVSKAWQTWRPVAILGGLLLVIQFVMMTAQWQQQKSRLASAQQELANTYQQAFPKEKLRINLLKRQLQSKVKAISGGGTTTSSFDYLSVMQQLSSVFKSFSAVKIENLRFDGKRNELRISAVAPSFQEFEKFRVAIVDLGLEVNPGAVNNDGSVVTGSLSIKESR</sequence>
<organism evidence="13 14">
    <name type="scientific">Psychrosphaera haliotis</name>
    <dbReference type="NCBI Taxonomy" id="555083"/>
    <lineage>
        <taxon>Bacteria</taxon>
        <taxon>Pseudomonadati</taxon>
        <taxon>Pseudomonadota</taxon>
        <taxon>Gammaproteobacteria</taxon>
        <taxon>Alteromonadales</taxon>
        <taxon>Pseudoalteromonadaceae</taxon>
        <taxon>Psychrosphaera</taxon>
    </lineage>
</organism>
<dbReference type="Proteomes" id="UP000439994">
    <property type="component" value="Unassembled WGS sequence"/>
</dbReference>
<keyword evidence="6" id="KW-0812">Transmembrane</keyword>
<evidence type="ECO:0000259" key="11">
    <source>
        <dbReference type="Pfam" id="PF05134"/>
    </source>
</evidence>
<dbReference type="CDD" id="cd24017">
    <property type="entry name" value="ASKHA_T2SSL_N"/>
    <property type="match status" value="1"/>
</dbReference>
<proteinExistence type="inferred from homology"/>
<evidence type="ECO:0000256" key="7">
    <source>
        <dbReference type="ARBA" id="ARBA00022927"/>
    </source>
</evidence>
<comment type="subcellular location">
    <subcellularLocation>
        <location evidence="1">Cell inner membrane</location>
        <topology evidence="1">Single-pass membrane protein</topology>
    </subcellularLocation>
</comment>
<dbReference type="GO" id="GO:0005886">
    <property type="term" value="C:plasma membrane"/>
    <property type="evidence" value="ECO:0007669"/>
    <property type="project" value="UniProtKB-SubCell"/>
</dbReference>
<keyword evidence="9" id="KW-0472">Membrane</keyword>
<evidence type="ECO:0000256" key="9">
    <source>
        <dbReference type="ARBA" id="ARBA00023136"/>
    </source>
</evidence>
<dbReference type="NCBIfam" id="TIGR01709">
    <property type="entry name" value="typeII_sec_gspL"/>
    <property type="match status" value="1"/>
</dbReference>
<dbReference type="InterPro" id="IPR007812">
    <property type="entry name" value="T2SS_protein-GspL"/>
</dbReference>
<dbReference type="Gene3D" id="3.30.1360.100">
    <property type="entry name" value="General secretion pathway protein M, EpsM"/>
    <property type="match status" value="1"/>
</dbReference>
<evidence type="ECO:0000313" key="13">
    <source>
        <dbReference type="EMBL" id="MUH73427.1"/>
    </source>
</evidence>
<dbReference type="Gene3D" id="3.30.420.370">
    <property type="match status" value="1"/>
</dbReference>
<evidence type="ECO:0000256" key="5">
    <source>
        <dbReference type="ARBA" id="ARBA00022519"/>
    </source>
</evidence>
<dbReference type="SUPFAM" id="SSF53067">
    <property type="entry name" value="Actin-like ATPase domain"/>
    <property type="match status" value="2"/>
</dbReference>
<evidence type="ECO:0000259" key="12">
    <source>
        <dbReference type="Pfam" id="PF12693"/>
    </source>
</evidence>
<dbReference type="InterPro" id="IPR025691">
    <property type="entry name" value="GspL_pp_dom"/>
</dbReference>
<evidence type="ECO:0000313" key="14">
    <source>
        <dbReference type="Proteomes" id="UP000439994"/>
    </source>
</evidence>
<dbReference type="GO" id="GO:0015627">
    <property type="term" value="C:type II protein secretion system complex"/>
    <property type="evidence" value="ECO:0007669"/>
    <property type="project" value="InterPro"/>
</dbReference>
<dbReference type="InterPro" id="IPR024230">
    <property type="entry name" value="GspL_cyto_dom"/>
</dbReference>
<keyword evidence="5" id="KW-0997">Cell inner membrane</keyword>
<evidence type="ECO:0000256" key="2">
    <source>
        <dbReference type="ARBA" id="ARBA00005318"/>
    </source>
</evidence>
<dbReference type="OrthoDB" id="7011844at2"/>
<keyword evidence="14" id="KW-1185">Reference proteome</keyword>
<comment type="caution">
    <text evidence="13">The sequence shown here is derived from an EMBL/GenBank/DDBJ whole genome shotgun (WGS) entry which is preliminary data.</text>
</comment>
<keyword evidence="4" id="KW-1003">Cell membrane</keyword>
<dbReference type="Pfam" id="PF12693">
    <property type="entry name" value="GspL_C"/>
    <property type="match status" value="1"/>
</dbReference>
<keyword evidence="8" id="KW-1133">Transmembrane helix</keyword>
<dbReference type="Pfam" id="PF05134">
    <property type="entry name" value="T2SSL"/>
    <property type="match status" value="1"/>
</dbReference>
<dbReference type="InterPro" id="IPR043129">
    <property type="entry name" value="ATPase_NBD"/>
</dbReference>
<evidence type="ECO:0000256" key="3">
    <source>
        <dbReference type="ARBA" id="ARBA00022448"/>
    </source>
</evidence>
<keyword evidence="7 10" id="KW-0653">Protein transport</keyword>
<reference evidence="13 14" key="1">
    <citation type="submission" date="2019-11" db="EMBL/GenBank/DDBJ databases">
        <title>P. haliotis isolates from Z. marina roots.</title>
        <authorList>
            <person name="Cohen M."/>
            <person name="Jospin G."/>
            <person name="Eisen J.A."/>
            <person name="Coil D.A."/>
        </authorList>
    </citation>
    <scope>NUCLEOTIDE SEQUENCE [LARGE SCALE GENOMIC DNA]</scope>
    <source>
        <strain evidence="13 14">UCD-MCMsp1aY</strain>
    </source>
</reference>
<dbReference type="GO" id="GO:0015628">
    <property type="term" value="P:protein secretion by the type II secretion system"/>
    <property type="evidence" value="ECO:0007669"/>
    <property type="project" value="InterPro"/>
</dbReference>
<dbReference type="Gene3D" id="3.30.420.380">
    <property type="match status" value="1"/>
</dbReference>
<feature type="domain" description="GspL periplasmic" evidence="12">
    <location>
        <begin position="269"/>
        <end position="429"/>
    </location>
</feature>
<evidence type="ECO:0000256" key="8">
    <source>
        <dbReference type="ARBA" id="ARBA00022989"/>
    </source>
</evidence>
<dbReference type="PIRSF" id="PIRSF015761">
    <property type="entry name" value="Protein_L"/>
    <property type="match status" value="1"/>
</dbReference>
<comment type="function">
    <text evidence="10">Inner membrane component of the type II secretion system required for the energy-dependent secretion of extracellular factors such as proteases and toxins from the periplasm.</text>
</comment>
<dbReference type="EMBL" id="WOCD01000005">
    <property type="protein sequence ID" value="MUH73427.1"/>
    <property type="molecule type" value="Genomic_DNA"/>
</dbReference>
<evidence type="ECO:0000256" key="1">
    <source>
        <dbReference type="ARBA" id="ARBA00004377"/>
    </source>
</evidence>
<dbReference type="AlphaFoldDB" id="A0A6N8FE34"/>
<accession>A0A6N8FE34</accession>
<feature type="domain" description="GspL cytoplasmic actin-ATPase-like" evidence="11">
    <location>
        <begin position="21"/>
        <end position="265"/>
    </location>
</feature>
<gene>
    <name evidence="13" type="primary">gspL</name>
    <name evidence="13" type="ORF">GNP35_13605</name>
</gene>
<keyword evidence="3 10" id="KW-0813">Transport</keyword>
<evidence type="ECO:0000256" key="4">
    <source>
        <dbReference type="ARBA" id="ARBA00022475"/>
    </source>
</evidence>